<evidence type="ECO:0000313" key="3">
    <source>
        <dbReference type="Proteomes" id="UP000537592"/>
    </source>
</evidence>
<dbReference type="Proteomes" id="UP000537592">
    <property type="component" value="Unassembled WGS sequence"/>
</dbReference>
<comment type="caution">
    <text evidence="2">The sequence shown here is derived from an EMBL/GenBank/DDBJ whole genome shotgun (WGS) entry which is preliminary data.</text>
</comment>
<name>A0A7W5Z374_9HYPH</name>
<dbReference type="AlphaFoldDB" id="A0A7W5Z374"/>
<dbReference type="EMBL" id="JACICC010000002">
    <property type="protein sequence ID" value="MBB3808801.1"/>
    <property type="molecule type" value="Genomic_DNA"/>
</dbReference>
<reference evidence="2 3" key="1">
    <citation type="submission" date="2020-08" db="EMBL/GenBank/DDBJ databases">
        <title>Genomic Encyclopedia of Type Strains, Phase IV (KMG-IV): sequencing the most valuable type-strain genomes for metagenomic binning, comparative biology and taxonomic classification.</title>
        <authorList>
            <person name="Goeker M."/>
        </authorList>
    </citation>
    <scope>NUCLEOTIDE SEQUENCE [LARGE SCALE GENOMIC DNA]</scope>
    <source>
        <strain evidence="2 3">DSM 28760</strain>
    </source>
</reference>
<sequence length="89" mass="9670">MTVKIPDSLPWSANGDGAGSIQNSTGGWLTNEADINERTAYIVHACNAYPKLVEALKDILAWDERRGYLVPYKQRDPARAALKAAGAEP</sequence>
<accession>A0A7W5Z374</accession>
<organism evidence="2 3">
    <name type="scientific">Pseudochelatococcus contaminans</name>
    <dbReference type="NCBI Taxonomy" id="1538103"/>
    <lineage>
        <taxon>Bacteria</taxon>
        <taxon>Pseudomonadati</taxon>
        <taxon>Pseudomonadota</taxon>
        <taxon>Alphaproteobacteria</taxon>
        <taxon>Hyphomicrobiales</taxon>
        <taxon>Chelatococcaceae</taxon>
        <taxon>Pseudochelatococcus</taxon>
    </lineage>
</organism>
<gene>
    <name evidence="2" type="ORF">FHS81_000871</name>
</gene>
<keyword evidence="3" id="KW-1185">Reference proteome</keyword>
<protein>
    <submittedName>
        <fullName evidence="2">Uncharacterized protein</fullName>
    </submittedName>
</protein>
<proteinExistence type="predicted"/>
<evidence type="ECO:0000313" key="2">
    <source>
        <dbReference type="EMBL" id="MBB3808801.1"/>
    </source>
</evidence>
<evidence type="ECO:0000256" key="1">
    <source>
        <dbReference type="SAM" id="MobiDB-lite"/>
    </source>
</evidence>
<feature type="region of interest" description="Disordered" evidence="1">
    <location>
        <begin position="1"/>
        <end position="27"/>
    </location>
</feature>
<dbReference type="RefSeq" id="WP_183750841.1">
    <property type="nucleotide sequence ID" value="NZ_JACICC010000002.1"/>
</dbReference>